<dbReference type="PRINTS" id="PR00069">
    <property type="entry name" value="ALDKETRDTASE"/>
</dbReference>
<name>A0A814ZJ13_9BILA</name>
<keyword evidence="3" id="KW-0472">Membrane</keyword>
<keyword evidence="1" id="KW-0560">Oxidoreductase</keyword>
<feature type="transmembrane region" description="Helical" evidence="3">
    <location>
        <begin position="357"/>
        <end position="379"/>
    </location>
</feature>
<comment type="caution">
    <text evidence="6">The sequence shown here is derived from an EMBL/GenBank/DDBJ whole genome shotgun (WGS) entry which is preliminary data.</text>
</comment>
<dbReference type="EMBL" id="CAJNOH010000521">
    <property type="protein sequence ID" value="CAF1065686.1"/>
    <property type="molecule type" value="Genomic_DNA"/>
</dbReference>
<evidence type="ECO:0000313" key="7">
    <source>
        <dbReference type="Proteomes" id="UP000663870"/>
    </source>
</evidence>
<keyword evidence="3" id="KW-0812">Transmembrane</keyword>
<dbReference type="AlphaFoldDB" id="A0A814ZJ13"/>
<dbReference type="Proteomes" id="UP000663870">
    <property type="component" value="Unassembled WGS sequence"/>
</dbReference>
<gene>
    <name evidence="6" type="ORF">JXQ802_LOCUS26563</name>
    <name evidence="5" type="ORF">PYM288_LOCUS17888</name>
</gene>
<keyword evidence="3" id="KW-1133">Transmembrane helix</keyword>
<dbReference type="Gene3D" id="3.20.20.100">
    <property type="entry name" value="NADP-dependent oxidoreductase domain"/>
    <property type="match status" value="1"/>
</dbReference>
<evidence type="ECO:0000313" key="5">
    <source>
        <dbReference type="EMBL" id="CAF1065686.1"/>
    </source>
</evidence>
<dbReference type="Proteomes" id="UP000663854">
    <property type="component" value="Unassembled WGS sequence"/>
</dbReference>
<dbReference type="SUPFAM" id="SSF51430">
    <property type="entry name" value="NAD(P)-linked oxidoreductase"/>
    <property type="match status" value="1"/>
</dbReference>
<dbReference type="CDD" id="cd19093">
    <property type="entry name" value="AKR_AtPLR-like"/>
    <property type="match status" value="1"/>
</dbReference>
<dbReference type="PANTHER" id="PTHR43364">
    <property type="entry name" value="NADH-SPECIFIC METHYLGLYOXAL REDUCTASE-RELATED"/>
    <property type="match status" value="1"/>
</dbReference>
<dbReference type="EMBL" id="CAJNOL010000933">
    <property type="protein sequence ID" value="CAF1243022.1"/>
    <property type="molecule type" value="Genomic_DNA"/>
</dbReference>
<feature type="domain" description="NADP-dependent oxidoreductase" evidence="4">
    <location>
        <begin position="45"/>
        <end position="334"/>
    </location>
</feature>
<dbReference type="PROSITE" id="PS00062">
    <property type="entry name" value="ALDOKETO_REDUCTASE_2"/>
    <property type="match status" value="1"/>
</dbReference>
<evidence type="ECO:0000256" key="2">
    <source>
        <dbReference type="ARBA" id="ARBA00038157"/>
    </source>
</evidence>
<dbReference type="PANTHER" id="PTHR43364:SF4">
    <property type="entry name" value="NAD(P)-LINKED OXIDOREDUCTASE SUPERFAMILY PROTEIN"/>
    <property type="match status" value="1"/>
</dbReference>
<proteinExistence type="inferred from homology"/>
<dbReference type="InterPro" id="IPR018170">
    <property type="entry name" value="Aldo/ket_reductase_CS"/>
</dbReference>
<protein>
    <recommendedName>
        <fullName evidence="4">NADP-dependent oxidoreductase domain-containing protein</fullName>
    </recommendedName>
</protein>
<dbReference type="Pfam" id="PF00248">
    <property type="entry name" value="Aldo_ket_red"/>
    <property type="match status" value="1"/>
</dbReference>
<evidence type="ECO:0000313" key="6">
    <source>
        <dbReference type="EMBL" id="CAF1243022.1"/>
    </source>
</evidence>
<comment type="similarity">
    <text evidence="2">Belongs to the aldo/keto reductase family. Aldo/keto reductase 2 subfamily.</text>
</comment>
<sequence length="477" mass="53849">MMTRQIENKIISFIRRITCNVYIPSDIIPTAETKIKLADSILISPLVLGTWAWGDKKTWNWNEEYDVKAKEAFDMSISKGINTFDTAEMYGKGESERCIARYKTNHPNAGDIVLATKFLPFPYRISYPSSLINALRASLERLQVNCVDLYQIHGPIHLRSIEVLADALAEAVKLGLTKTVGVSNYSTDEMIKMYDRLQTHGIQLASNQVEFSLLRRLPETSGLIAECHKRSVAVLGYSPLAMGRLTGKYSAANPPPSGRHFSNINMNELEPILETMRRIANKYNVSVSSVALNYVICKGVIPLGGARDAKQAEQNAGALGWRLTNEEIVELESHPFTPANAFWQRFWQHEVRSSSNIIMVSLMQLMCIIGLTLVSFVIYTQQESLAVPSSDEQFQLNKRLIDAHARTSIPLFRGSNLGIFVRKRPFNAFPEHSVARRKEPHSTSVNSENIWSEILNNNEQYQRRFDDYAENPGPMFG</sequence>
<dbReference type="GO" id="GO:0016491">
    <property type="term" value="F:oxidoreductase activity"/>
    <property type="evidence" value="ECO:0007669"/>
    <property type="project" value="UniProtKB-KW"/>
</dbReference>
<reference evidence="6" key="1">
    <citation type="submission" date="2021-02" db="EMBL/GenBank/DDBJ databases">
        <authorList>
            <person name="Nowell W R."/>
        </authorList>
    </citation>
    <scope>NUCLEOTIDE SEQUENCE</scope>
</reference>
<dbReference type="InterPro" id="IPR023210">
    <property type="entry name" value="NADP_OxRdtase_dom"/>
</dbReference>
<dbReference type="InterPro" id="IPR050523">
    <property type="entry name" value="AKR_Detox_Biosynth"/>
</dbReference>
<dbReference type="InterPro" id="IPR036812">
    <property type="entry name" value="NAD(P)_OxRdtase_dom_sf"/>
</dbReference>
<keyword evidence="7" id="KW-1185">Reference proteome</keyword>
<dbReference type="InterPro" id="IPR020471">
    <property type="entry name" value="AKR"/>
</dbReference>
<evidence type="ECO:0000256" key="3">
    <source>
        <dbReference type="SAM" id="Phobius"/>
    </source>
</evidence>
<evidence type="ECO:0000259" key="4">
    <source>
        <dbReference type="Pfam" id="PF00248"/>
    </source>
</evidence>
<accession>A0A814ZJ13</accession>
<organism evidence="6 7">
    <name type="scientific">Rotaria sordida</name>
    <dbReference type="NCBI Taxonomy" id="392033"/>
    <lineage>
        <taxon>Eukaryota</taxon>
        <taxon>Metazoa</taxon>
        <taxon>Spiralia</taxon>
        <taxon>Gnathifera</taxon>
        <taxon>Rotifera</taxon>
        <taxon>Eurotatoria</taxon>
        <taxon>Bdelloidea</taxon>
        <taxon>Philodinida</taxon>
        <taxon>Philodinidae</taxon>
        <taxon>Rotaria</taxon>
    </lineage>
</organism>
<evidence type="ECO:0000256" key="1">
    <source>
        <dbReference type="ARBA" id="ARBA00023002"/>
    </source>
</evidence>